<dbReference type="AlphaFoldDB" id="A0AAW0GMP3"/>
<feature type="compositionally biased region" description="Polar residues" evidence="1">
    <location>
        <begin position="608"/>
        <end position="621"/>
    </location>
</feature>
<feature type="compositionally biased region" description="Polar residues" evidence="1">
    <location>
        <begin position="87"/>
        <end position="116"/>
    </location>
</feature>
<name>A0AAW0GMP3_9APHY</name>
<feature type="region of interest" description="Disordered" evidence="1">
    <location>
        <begin position="83"/>
        <end position="168"/>
    </location>
</feature>
<evidence type="ECO:0000313" key="3">
    <source>
        <dbReference type="Proteomes" id="UP001385951"/>
    </source>
</evidence>
<dbReference type="EMBL" id="JASBNA010000002">
    <property type="protein sequence ID" value="KAK7694598.1"/>
    <property type="molecule type" value="Genomic_DNA"/>
</dbReference>
<dbReference type="Proteomes" id="UP001385951">
    <property type="component" value="Unassembled WGS sequence"/>
</dbReference>
<evidence type="ECO:0000256" key="1">
    <source>
        <dbReference type="SAM" id="MobiDB-lite"/>
    </source>
</evidence>
<reference evidence="2 3" key="1">
    <citation type="submission" date="2022-09" db="EMBL/GenBank/DDBJ databases">
        <authorList>
            <person name="Palmer J.M."/>
        </authorList>
    </citation>
    <scope>NUCLEOTIDE SEQUENCE [LARGE SCALE GENOMIC DNA]</scope>
    <source>
        <strain evidence="2 3">DSM 7382</strain>
    </source>
</reference>
<feature type="region of interest" description="Disordered" evidence="1">
    <location>
        <begin position="1"/>
        <end position="63"/>
    </location>
</feature>
<evidence type="ECO:0000313" key="2">
    <source>
        <dbReference type="EMBL" id="KAK7694598.1"/>
    </source>
</evidence>
<protein>
    <submittedName>
        <fullName evidence="2">Uncharacterized protein</fullName>
    </submittedName>
</protein>
<feature type="region of interest" description="Disordered" evidence="1">
    <location>
        <begin position="717"/>
        <end position="740"/>
    </location>
</feature>
<feature type="region of interest" description="Disordered" evidence="1">
    <location>
        <begin position="605"/>
        <end position="625"/>
    </location>
</feature>
<organism evidence="2 3">
    <name type="scientific">Cerrena zonata</name>
    <dbReference type="NCBI Taxonomy" id="2478898"/>
    <lineage>
        <taxon>Eukaryota</taxon>
        <taxon>Fungi</taxon>
        <taxon>Dikarya</taxon>
        <taxon>Basidiomycota</taxon>
        <taxon>Agaricomycotina</taxon>
        <taxon>Agaricomycetes</taxon>
        <taxon>Polyporales</taxon>
        <taxon>Cerrenaceae</taxon>
        <taxon>Cerrena</taxon>
    </lineage>
</organism>
<comment type="caution">
    <text evidence="2">The sequence shown here is derived from an EMBL/GenBank/DDBJ whole genome shotgun (WGS) entry which is preliminary data.</text>
</comment>
<proteinExistence type="predicted"/>
<gene>
    <name evidence="2" type="ORF">QCA50_001784</name>
</gene>
<feature type="region of interest" description="Disordered" evidence="1">
    <location>
        <begin position="481"/>
        <end position="511"/>
    </location>
</feature>
<feature type="compositionally biased region" description="Polar residues" evidence="1">
    <location>
        <begin position="25"/>
        <end position="35"/>
    </location>
</feature>
<accession>A0AAW0GMP3</accession>
<sequence length="740" mass="80378">MSLRFRPPGRKASTPFPGAWPTTPVHENSSETSMNHAECNEASGKTKRIVKQTSRSENVDPPHLDHVVSFHKRISQSYAVFTRPRHPSNTAASATGFTNKQSPPTSPVLSEASTIPSEGIHTPEDYPMSFPPDPSLLSHKNSDNFNQLPHRPPRNPSRTFSLRRPTPDDITERRLSAIQLDSPLLNLSPNLHSFNTPSPEFAYSQMSTNPYFISVHDREIPGSDADLPEAPSYSSSLSSLAFAETIRNHSTTIPEFTITPPTGGELTEHNVLATSNSGSSIGIGTDSPVLPSEDGLSPVSAFRGRRYHSPGSHHLSPSSADMDAFGIAASNHTFSDSDSILSIPTSFQSASAQGSISADDTARGHATRQSSVSLSLSLDLSSNGPEGSSTGVQAYGDRAPPFCPPQHPDTRMRSGTIKGEVTVVASDEKPKKSFGKAARLLSIHKVKQLGTRIKKLFKGKPEPDDPGETVYGVTTTTNTVEYTSEHPIPRKRSASRKFGAPSSPPKSRTSPLLMFSKRRSMPAGAVSMPDVSQPRPLRPTSFLAMDGRNLSSSRHLVAMPSITGFLPRADEQPKKGQHRHSGYQQLIRPISKIRIDTTVSPVRRRIRTQTAPANHNDNSSTDPRRFSVASSIGEVIRATVAPHPFLPNKPTHPGTFGLAHRRSASTSARDAWNAAKRVPERDLESPIDPIDVSIPNSPQENIQEPVLQLPLEEAIHSDEEDVLSPVETPTRVEREVDDGP</sequence>
<keyword evidence="3" id="KW-1185">Reference proteome</keyword>